<gene>
    <name evidence="2" type="ORF">NCTC1934_01724</name>
</gene>
<keyword evidence="1" id="KW-0732">Signal</keyword>
<feature type="chain" id="PRO_5017028340" description="Lipoprotein" evidence="1">
    <location>
        <begin position="21"/>
        <end position="171"/>
    </location>
</feature>
<protein>
    <recommendedName>
        <fullName evidence="4">Lipoprotein</fullName>
    </recommendedName>
</protein>
<evidence type="ECO:0000313" key="2">
    <source>
        <dbReference type="EMBL" id="SUA74719.1"/>
    </source>
</evidence>
<evidence type="ECO:0008006" key="4">
    <source>
        <dbReference type="Google" id="ProtNLM"/>
    </source>
</evidence>
<dbReference type="AlphaFoldDB" id="A0A378YEA5"/>
<reference evidence="2 3" key="1">
    <citation type="submission" date="2018-06" db="EMBL/GenBank/DDBJ databases">
        <authorList>
            <consortium name="Pathogen Informatics"/>
            <person name="Doyle S."/>
        </authorList>
    </citation>
    <scope>NUCLEOTIDE SEQUENCE [LARGE SCALE GENOMIC DNA]</scope>
    <source>
        <strain evidence="2 3">NCTC1934</strain>
    </source>
</reference>
<dbReference type="EMBL" id="UGRY01000002">
    <property type="protein sequence ID" value="SUA74719.1"/>
    <property type="molecule type" value="Genomic_DNA"/>
</dbReference>
<accession>A0A378YEA5</accession>
<dbReference type="Proteomes" id="UP000255467">
    <property type="component" value="Unassembled WGS sequence"/>
</dbReference>
<proteinExistence type="predicted"/>
<organism evidence="2 3">
    <name type="scientific">Nocardia otitidiscaviarum</name>
    <dbReference type="NCBI Taxonomy" id="1823"/>
    <lineage>
        <taxon>Bacteria</taxon>
        <taxon>Bacillati</taxon>
        <taxon>Actinomycetota</taxon>
        <taxon>Actinomycetes</taxon>
        <taxon>Mycobacteriales</taxon>
        <taxon>Nocardiaceae</taxon>
        <taxon>Nocardia</taxon>
    </lineage>
</organism>
<evidence type="ECO:0000256" key="1">
    <source>
        <dbReference type="SAM" id="SignalP"/>
    </source>
</evidence>
<evidence type="ECO:0000313" key="3">
    <source>
        <dbReference type="Proteomes" id="UP000255467"/>
    </source>
</evidence>
<sequence length="171" mass="17800">MRTVVALTISAAAISLSACGSDTETDSVAPTVANAPTTTAAADARGCYPSHPIDDPDLATFTAGLQLPPGVQVVTGRVSTQSDKPGLVGVAIDLCVPDSVTADALRPIATDIAKALRPTPLGERTFAFYVADMDSAYNTDAKIKDPDFQLHLWNGKPSTTAELAQWEIVSD</sequence>
<feature type="signal peptide" evidence="1">
    <location>
        <begin position="1"/>
        <end position="20"/>
    </location>
</feature>
<dbReference type="PROSITE" id="PS51257">
    <property type="entry name" value="PROKAR_LIPOPROTEIN"/>
    <property type="match status" value="1"/>
</dbReference>
<name>A0A378YEA5_9NOCA</name>
<keyword evidence="3" id="KW-1185">Reference proteome</keyword>